<evidence type="ECO:0000256" key="2">
    <source>
        <dbReference type="ARBA" id="ARBA00022475"/>
    </source>
</evidence>
<dbReference type="Pfam" id="PF00753">
    <property type="entry name" value="Lactamase_B"/>
    <property type="match status" value="1"/>
</dbReference>
<feature type="transmembrane region" description="Helical" evidence="6">
    <location>
        <begin position="455"/>
        <end position="474"/>
    </location>
</feature>
<evidence type="ECO:0000256" key="3">
    <source>
        <dbReference type="ARBA" id="ARBA00022692"/>
    </source>
</evidence>
<dbReference type="InterPro" id="IPR036866">
    <property type="entry name" value="RibonucZ/Hydroxyglut_hydro"/>
</dbReference>
<dbReference type="SUPFAM" id="SSF56281">
    <property type="entry name" value="Metallo-hydrolase/oxidoreductase"/>
    <property type="match status" value="1"/>
</dbReference>
<evidence type="ECO:0000256" key="4">
    <source>
        <dbReference type="ARBA" id="ARBA00022989"/>
    </source>
</evidence>
<dbReference type="Pfam" id="PF03772">
    <property type="entry name" value="Competence"/>
    <property type="match status" value="1"/>
</dbReference>
<reference evidence="8 9" key="1">
    <citation type="journal article" date="2013" name="ISME J.">
        <title>Comparative genomics of pathogenic lineages of Vibrio nigripulchritudo identifies virulence-associated traits.</title>
        <authorList>
            <person name="Goudenege D."/>
            <person name="Labreuche Y."/>
            <person name="Krin E."/>
            <person name="Ansquer D."/>
            <person name="Mangenot S."/>
            <person name="Calteau A."/>
            <person name="Medigue C."/>
            <person name="Mazel D."/>
            <person name="Polz M.F."/>
            <person name="Le Roux F."/>
        </authorList>
    </citation>
    <scope>NUCLEOTIDE SEQUENCE [LARGE SCALE GENOMIC DNA]</scope>
    <source>
        <strain evidence="8 9">SOn1</strain>
    </source>
</reference>
<accession>A0AAV2VHI9</accession>
<feature type="transmembrane region" description="Helical" evidence="6">
    <location>
        <begin position="265"/>
        <end position="285"/>
    </location>
</feature>
<dbReference type="InterPro" id="IPR035681">
    <property type="entry name" value="ComA-like_MBL"/>
</dbReference>
<keyword evidence="3 6" id="KW-0812">Transmembrane</keyword>
<name>A0AAV2VHI9_9VIBR</name>
<gene>
    <name evidence="8" type="ORF">VIBNISOn1_10018</name>
</gene>
<keyword evidence="2" id="KW-1003">Cell membrane</keyword>
<evidence type="ECO:0000256" key="5">
    <source>
        <dbReference type="ARBA" id="ARBA00023136"/>
    </source>
</evidence>
<proteinExistence type="predicted"/>
<dbReference type="SMART" id="SM00849">
    <property type="entry name" value="Lactamase_B"/>
    <property type="match status" value="1"/>
</dbReference>
<evidence type="ECO:0000256" key="1">
    <source>
        <dbReference type="ARBA" id="ARBA00004651"/>
    </source>
</evidence>
<evidence type="ECO:0000313" key="8">
    <source>
        <dbReference type="EMBL" id="CCO44112.1"/>
    </source>
</evidence>
<protein>
    <submittedName>
        <fullName evidence="8">Competence protein ComEC/Rec2</fullName>
    </submittedName>
</protein>
<dbReference type="GO" id="GO:0005886">
    <property type="term" value="C:plasma membrane"/>
    <property type="evidence" value="ECO:0007669"/>
    <property type="project" value="UniProtKB-SubCell"/>
</dbReference>
<dbReference type="RefSeq" id="WP_022610076.1">
    <property type="nucleotide sequence ID" value="NZ_LK391965.1"/>
</dbReference>
<feature type="transmembrane region" description="Helical" evidence="6">
    <location>
        <begin position="292"/>
        <end position="310"/>
    </location>
</feature>
<dbReference type="AlphaFoldDB" id="A0AAV2VHI9"/>
<dbReference type="Gene3D" id="3.60.15.10">
    <property type="entry name" value="Ribonuclease Z/Hydroxyacylglutathione hydrolase-like"/>
    <property type="match status" value="1"/>
</dbReference>
<dbReference type="PANTHER" id="PTHR30619:SF1">
    <property type="entry name" value="RECOMBINATION PROTEIN 2"/>
    <property type="match status" value="1"/>
</dbReference>
<feature type="transmembrane region" description="Helical" evidence="6">
    <location>
        <begin position="21"/>
        <end position="43"/>
    </location>
</feature>
<dbReference type="InterPro" id="IPR004797">
    <property type="entry name" value="Competence_ComEC/Rec2"/>
</dbReference>
<dbReference type="InterPro" id="IPR001279">
    <property type="entry name" value="Metallo-B-lactamas"/>
</dbReference>
<dbReference type="Proteomes" id="UP000018211">
    <property type="component" value="Unassembled WGS sequence"/>
</dbReference>
<dbReference type="InterPro" id="IPR052159">
    <property type="entry name" value="Competence_DNA_uptake"/>
</dbReference>
<keyword evidence="5 6" id="KW-0472">Membrane</keyword>
<dbReference type="NCBIfam" id="TIGR00360">
    <property type="entry name" value="ComEC_N-term"/>
    <property type="match status" value="1"/>
</dbReference>
<organism evidence="8 9">
    <name type="scientific">Vibrio nigripulchritudo SOn1</name>
    <dbReference type="NCBI Taxonomy" id="1238450"/>
    <lineage>
        <taxon>Bacteria</taxon>
        <taxon>Pseudomonadati</taxon>
        <taxon>Pseudomonadota</taxon>
        <taxon>Gammaproteobacteria</taxon>
        <taxon>Vibrionales</taxon>
        <taxon>Vibrionaceae</taxon>
        <taxon>Vibrio</taxon>
    </lineage>
</organism>
<keyword evidence="4 6" id="KW-1133">Transmembrane helix</keyword>
<comment type="subcellular location">
    <subcellularLocation>
        <location evidence="1">Cell membrane</location>
        <topology evidence="1">Multi-pass membrane protein</topology>
    </subcellularLocation>
</comment>
<dbReference type="GO" id="GO:0030420">
    <property type="term" value="P:establishment of competence for transformation"/>
    <property type="evidence" value="ECO:0007669"/>
    <property type="project" value="InterPro"/>
</dbReference>
<feature type="domain" description="Metallo-beta-lactamase" evidence="7">
    <location>
        <begin position="508"/>
        <end position="689"/>
    </location>
</feature>
<dbReference type="PANTHER" id="PTHR30619">
    <property type="entry name" value="DNA INTERNALIZATION/COMPETENCE PROTEIN COMEC/REC2"/>
    <property type="match status" value="1"/>
</dbReference>
<evidence type="ECO:0000313" key="9">
    <source>
        <dbReference type="Proteomes" id="UP000018211"/>
    </source>
</evidence>
<feature type="transmembrane region" description="Helical" evidence="6">
    <location>
        <begin position="363"/>
        <end position="388"/>
    </location>
</feature>
<dbReference type="CDD" id="cd07731">
    <property type="entry name" value="ComA-like_MBL-fold"/>
    <property type="match status" value="1"/>
</dbReference>
<dbReference type="InterPro" id="IPR025405">
    <property type="entry name" value="DUF4131"/>
</dbReference>
<feature type="transmembrane region" description="Helical" evidence="6">
    <location>
        <begin position="230"/>
        <end position="259"/>
    </location>
</feature>
<sequence length="752" mass="83671">MKTHFSNWTLISFTAAVASSALWTTMPGAFWLVPAIILCLLIWNRSGTACLKGVLLGLIIVVVHSTLYQSQQRVLFSEGQNSTITGRIDSLFKQISHGYVATFVVHQINDREIPYFLQPKVRIVWSKTENRPEINDELTLEVVIKPVYGRLNEAGFDQEKQFVSEGWHGKAVINAVVMHRKIPSLRQHLFDHSLMYTSGLESQRFLIALSFGERGLLKASDWVNLQRSGLLHLMAISGLHIGLVFSFGWVVGRCISIFIPGRSKAWSPICMALLFAVGYAALAGFSLPTQRALLACLIVSLIQALGVHFGRWKILLIVCSVILALDPFSVLTASFWLSFAAVVVIFLFLGLQKRRAYSWVNKLRLLIGMQIWLLVTLIPISMLFFSGFSYLSPLYNLVFVPLVGFVTLPLISIALAFTPISEHFASLFWGLADKSLAPVLWVLDIGSAGWISVSPMYTAIIVVGLALAFISYLLRSLMPMLLLPVALLWLFPSKPEPNWQLDVLDVGHGLAILIEKNNKAVLYDTGVGWQGGSYAQSVVYPILVNRGISKLDGLILSHLDSDHAGGRTFVETHLHPEWSRSSQSLPNYQPCIKGENWNWQGLKFEALWPPKIVNRAYNPHSCVIRVSDGSHSVLLTGDIDAISEYLLANEGAKLKSDVIIVPHHGSSTSSKSKFVQYVSPDLAIASLAKGNRWNLPAPAVLSAYSEVGAKWLDTGEQGQISILFDENHRYVQSVRQEQSARWYRQIVRKGVE</sequence>
<evidence type="ECO:0000256" key="6">
    <source>
        <dbReference type="SAM" id="Phobius"/>
    </source>
</evidence>
<feature type="transmembrane region" description="Helical" evidence="6">
    <location>
        <begin position="394"/>
        <end position="417"/>
    </location>
</feature>
<dbReference type="InterPro" id="IPR004477">
    <property type="entry name" value="ComEC_N"/>
</dbReference>
<dbReference type="Pfam" id="PF13567">
    <property type="entry name" value="DUF4131"/>
    <property type="match status" value="1"/>
</dbReference>
<evidence type="ECO:0000259" key="7">
    <source>
        <dbReference type="SMART" id="SM00849"/>
    </source>
</evidence>
<dbReference type="EMBL" id="CAOF01000001">
    <property type="protein sequence ID" value="CCO44112.1"/>
    <property type="molecule type" value="Genomic_DNA"/>
</dbReference>
<dbReference type="NCBIfam" id="TIGR00361">
    <property type="entry name" value="ComEC_Rec2"/>
    <property type="match status" value="1"/>
</dbReference>
<comment type="caution">
    <text evidence="8">The sequence shown here is derived from an EMBL/GenBank/DDBJ whole genome shotgun (WGS) entry which is preliminary data.</text>
</comment>
<feature type="transmembrane region" description="Helical" evidence="6">
    <location>
        <begin position="330"/>
        <end position="351"/>
    </location>
</feature>